<evidence type="ECO:0000313" key="2">
    <source>
        <dbReference type="Proteomes" id="UP000321397"/>
    </source>
</evidence>
<organism evidence="1 2">
    <name type="scientific">Leptotrichia wadei</name>
    <dbReference type="NCBI Taxonomy" id="157687"/>
    <lineage>
        <taxon>Bacteria</taxon>
        <taxon>Fusobacteriati</taxon>
        <taxon>Fusobacteriota</taxon>
        <taxon>Fusobacteriia</taxon>
        <taxon>Fusobacteriales</taxon>
        <taxon>Leptotrichiaceae</taxon>
        <taxon>Leptotrichia</taxon>
    </lineage>
</organism>
<proteinExistence type="predicted"/>
<protein>
    <submittedName>
        <fullName evidence="1">Uncharacterized protein</fullName>
    </submittedName>
</protein>
<dbReference type="Proteomes" id="UP000321397">
    <property type="component" value="Chromosome"/>
</dbReference>
<reference evidence="1 2" key="1">
    <citation type="submission" date="2019-07" db="EMBL/GenBank/DDBJ databases">
        <title>Complete Genome Sequence of Leptotrichia wadei Strain JMUB3933.</title>
        <authorList>
            <person name="Watanabe S."/>
            <person name="Cui L."/>
        </authorList>
    </citation>
    <scope>NUCLEOTIDE SEQUENCE [LARGE SCALE GENOMIC DNA]</scope>
    <source>
        <strain evidence="1 2">JMUB3933</strain>
    </source>
</reference>
<dbReference type="AlphaFoldDB" id="A0A510K9D6"/>
<gene>
    <name evidence="1" type="ORF">JMUB3933_1753</name>
</gene>
<sequence>MEHFYLIKILKYIIKKDSRMLLEKCELNIKSHNLNIMNITEIGDEKDEE</sequence>
<evidence type="ECO:0000313" key="1">
    <source>
        <dbReference type="EMBL" id="BBM48239.1"/>
    </source>
</evidence>
<dbReference type="EMBL" id="AP019834">
    <property type="protein sequence ID" value="BBM48239.1"/>
    <property type="molecule type" value="Genomic_DNA"/>
</dbReference>
<name>A0A510K9D6_9FUSO</name>
<accession>A0A510K9D6</accession>